<comment type="caution">
    <text evidence="2">The sequence shown here is derived from an EMBL/GenBank/DDBJ whole genome shotgun (WGS) entry which is preliminary data.</text>
</comment>
<accession>A0A2S5B7Z1</accession>
<evidence type="ECO:0000256" key="1">
    <source>
        <dbReference type="SAM" id="Phobius"/>
    </source>
</evidence>
<evidence type="ECO:0000313" key="3">
    <source>
        <dbReference type="Proteomes" id="UP000237144"/>
    </source>
</evidence>
<sequence>MGGVSYLYDSPNIKWSCPSGTGSYALWSKTTPTGYDITGKLAVGAGCSAEVTFSGTTGQFGGAVGPDGVTYGCSTNDGNDFVWYSLEGEKEWAYATLCLADDMEDKEHKLIIKNSPLLGSSLFITNFAGLSREGGEGKTSLGPAGIKTVPVPTPDAAYTSSIQAKASEGAASLKSSFASVSSVSLVSQLSKSLLADKTTASTSVGSTQSTSNNLATTINTAASTAGSSAVVDSKSFTTTTFVLISATVLAIIVVALIVAMCWNSTPKKDPARKIEESLSAKHREHRRRLYHLVKKRHFRKESQRFRVGR</sequence>
<feature type="transmembrane region" description="Helical" evidence="1">
    <location>
        <begin position="241"/>
        <end position="262"/>
    </location>
</feature>
<keyword evidence="1" id="KW-0472">Membrane</keyword>
<dbReference type="AlphaFoldDB" id="A0A2S5B7Z1"/>
<keyword evidence="1" id="KW-0812">Transmembrane</keyword>
<keyword evidence="3" id="KW-1185">Reference proteome</keyword>
<reference evidence="2 3" key="1">
    <citation type="journal article" date="2018" name="Front. Microbiol.">
        <title>Prospects for Fungal Bioremediation of Acidic Radioactive Waste Sites: Characterization and Genome Sequence of Rhodotorula taiwanensis MD1149.</title>
        <authorList>
            <person name="Tkavc R."/>
            <person name="Matrosova V.Y."/>
            <person name="Grichenko O.E."/>
            <person name="Gostincar C."/>
            <person name="Volpe R.P."/>
            <person name="Klimenkova P."/>
            <person name="Gaidamakova E.K."/>
            <person name="Zhou C.E."/>
            <person name="Stewart B.J."/>
            <person name="Lyman M.G."/>
            <person name="Malfatti S.A."/>
            <person name="Rubinfeld B."/>
            <person name="Courtot M."/>
            <person name="Singh J."/>
            <person name="Dalgard C.L."/>
            <person name="Hamilton T."/>
            <person name="Frey K.G."/>
            <person name="Gunde-Cimerman N."/>
            <person name="Dugan L."/>
            <person name="Daly M.J."/>
        </authorList>
    </citation>
    <scope>NUCLEOTIDE SEQUENCE [LARGE SCALE GENOMIC DNA]</scope>
    <source>
        <strain evidence="2 3">MD1149</strain>
    </source>
</reference>
<evidence type="ECO:0000313" key="2">
    <source>
        <dbReference type="EMBL" id="POY72879.1"/>
    </source>
</evidence>
<dbReference type="EMBL" id="PJQD01000045">
    <property type="protein sequence ID" value="POY72879.1"/>
    <property type="molecule type" value="Genomic_DNA"/>
</dbReference>
<protein>
    <submittedName>
        <fullName evidence="2">Uncharacterized protein</fullName>
    </submittedName>
</protein>
<organism evidence="2 3">
    <name type="scientific">Rhodotorula taiwanensis</name>
    <dbReference type="NCBI Taxonomy" id="741276"/>
    <lineage>
        <taxon>Eukaryota</taxon>
        <taxon>Fungi</taxon>
        <taxon>Dikarya</taxon>
        <taxon>Basidiomycota</taxon>
        <taxon>Pucciniomycotina</taxon>
        <taxon>Microbotryomycetes</taxon>
        <taxon>Sporidiobolales</taxon>
        <taxon>Sporidiobolaceae</taxon>
        <taxon>Rhodotorula</taxon>
    </lineage>
</organism>
<gene>
    <name evidence="2" type="ORF">BMF94_4040</name>
</gene>
<name>A0A2S5B7Z1_9BASI</name>
<dbReference type="OrthoDB" id="2527948at2759"/>
<proteinExistence type="predicted"/>
<dbReference type="Proteomes" id="UP000237144">
    <property type="component" value="Unassembled WGS sequence"/>
</dbReference>
<keyword evidence="1" id="KW-1133">Transmembrane helix</keyword>